<dbReference type="STRING" id="4096.A0A1U7VV71"/>
<dbReference type="PANTHER" id="PTHR22835:SF517">
    <property type="entry name" value="GDSL-LIKE LIPASE_ACYLHYDROLASE FAMILY PROTEIN, EXPRESSED"/>
    <property type="match status" value="1"/>
</dbReference>
<comment type="similarity">
    <text evidence="1">Belongs to the 'GDSL' lipolytic enzyme family.</text>
</comment>
<sequence>MRDDSCTKLYDCFYACFFVHSTIESGLPLLNPYKDQNANFRYGANFAVVGATALSTEIMAEKKIVIGLTNSSLNVQLDWMSSHFKTTCSTDCQAKLKKSLFLAGEVGGNEFNYGLLQGKTMNELRNMVPEVVQTIIQGVKFQAVRRLEHAGRHFWSILGLLDIRIGLFEVSNFSKLSVEGIKSCNTCYVIGIEVTHMLGDGCVGVYSVNWDSVVPMALYSGPILLIFVFSPCDSN</sequence>
<evidence type="ECO:0000313" key="3">
    <source>
        <dbReference type="RefSeq" id="XP_009771737.1"/>
    </source>
</evidence>
<dbReference type="RefSeq" id="XP_009771737.1">
    <property type="nucleotide sequence ID" value="XM_009773435.1"/>
</dbReference>
<proteinExistence type="inferred from homology"/>
<dbReference type="Proteomes" id="UP000189701">
    <property type="component" value="Unplaced"/>
</dbReference>
<dbReference type="PANTHER" id="PTHR22835">
    <property type="entry name" value="ZINC FINGER FYVE DOMAIN CONTAINING PROTEIN"/>
    <property type="match status" value="1"/>
</dbReference>
<reference evidence="3" key="2">
    <citation type="submission" date="2025-08" db="UniProtKB">
        <authorList>
            <consortium name="RefSeq"/>
        </authorList>
    </citation>
    <scope>IDENTIFICATION</scope>
    <source>
        <tissue evidence="3">Leaf</tissue>
    </source>
</reference>
<keyword evidence="2" id="KW-1185">Reference proteome</keyword>
<dbReference type="OrthoDB" id="1303212at2759"/>
<reference evidence="2" key="1">
    <citation type="journal article" date="2013" name="Genome Biol.">
        <title>Reference genomes and transcriptomes of Nicotiana sylvestris and Nicotiana tomentosiformis.</title>
        <authorList>
            <person name="Sierro N."/>
            <person name="Battey J.N."/>
            <person name="Ouadi S."/>
            <person name="Bovet L."/>
            <person name="Goepfert S."/>
            <person name="Bakaher N."/>
            <person name="Peitsch M.C."/>
            <person name="Ivanov N.V."/>
        </authorList>
    </citation>
    <scope>NUCLEOTIDE SEQUENCE [LARGE SCALE GENOMIC DNA]</scope>
</reference>
<name>A0A1U7VV71_NICSY</name>
<accession>A0A1U7VV71</accession>
<dbReference type="InterPro" id="IPR036514">
    <property type="entry name" value="SGNH_hydro_sf"/>
</dbReference>
<dbReference type="KEGG" id="nsy:104222226"/>
<organism evidence="2 3">
    <name type="scientific">Nicotiana sylvestris</name>
    <name type="common">Wood tobacco</name>
    <name type="synonym">South American tobacco</name>
    <dbReference type="NCBI Taxonomy" id="4096"/>
    <lineage>
        <taxon>Eukaryota</taxon>
        <taxon>Viridiplantae</taxon>
        <taxon>Streptophyta</taxon>
        <taxon>Embryophyta</taxon>
        <taxon>Tracheophyta</taxon>
        <taxon>Spermatophyta</taxon>
        <taxon>Magnoliopsida</taxon>
        <taxon>eudicotyledons</taxon>
        <taxon>Gunneridae</taxon>
        <taxon>Pentapetalae</taxon>
        <taxon>asterids</taxon>
        <taxon>lamiids</taxon>
        <taxon>Solanales</taxon>
        <taxon>Solanaceae</taxon>
        <taxon>Nicotianoideae</taxon>
        <taxon>Nicotianeae</taxon>
        <taxon>Nicotiana</taxon>
    </lineage>
</organism>
<evidence type="ECO:0000313" key="2">
    <source>
        <dbReference type="Proteomes" id="UP000189701"/>
    </source>
</evidence>
<gene>
    <name evidence="3" type="primary">LOC104222226</name>
</gene>
<dbReference type="AlphaFoldDB" id="A0A1U7VV71"/>
<evidence type="ECO:0000256" key="1">
    <source>
        <dbReference type="ARBA" id="ARBA00008668"/>
    </source>
</evidence>
<dbReference type="eggNOG" id="ENOG502QQUR">
    <property type="taxonomic scope" value="Eukaryota"/>
</dbReference>
<dbReference type="Gene3D" id="3.40.50.1110">
    <property type="entry name" value="SGNH hydrolase"/>
    <property type="match status" value="1"/>
</dbReference>
<dbReference type="GeneID" id="104222226"/>
<protein>
    <submittedName>
        <fullName evidence="3">GDSL esterase/lipase At1g28610-like isoform X1</fullName>
    </submittedName>
</protein>